<dbReference type="EMBL" id="JAWHQM010000001">
    <property type="protein sequence ID" value="KAK5624450.1"/>
    <property type="molecule type" value="Genomic_DNA"/>
</dbReference>
<keyword evidence="3" id="KW-1185">Reference proteome</keyword>
<evidence type="ECO:0000313" key="3">
    <source>
        <dbReference type="Proteomes" id="UP001305414"/>
    </source>
</evidence>
<gene>
    <name evidence="2" type="ORF">RRF57_000166</name>
</gene>
<accession>A0AAN7U362</accession>
<keyword evidence="1" id="KW-0812">Transmembrane</keyword>
<keyword evidence="1" id="KW-0472">Membrane</keyword>
<comment type="caution">
    <text evidence="2">The sequence shown here is derived from an EMBL/GenBank/DDBJ whole genome shotgun (WGS) entry which is preliminary data.</text>
</comment>
<sequence>MPCAVKPTCWVYENLLRPLALLLAAAFALRIVREITAATGNLGCDLEEDFAKVVIITIGRRHHVKALLTPIDEVHDDGPTSMSACMLSEVVAARKFLATLVALKRLVLGVKGAIMTLEMFLAAESAVA</sequence>
<evidence type="ECO:0000256" key="1">
    <source>
        <dbReference type="SAM" id="Phobius"/>
    </source>
</evidence>
<organism evidence="2 3">
    <name type="scientific">Xylaria bambusicola</name>
    <dbReference type="NCBI Taxonomy" id="326684"/>
    <lineage>
        <taxon>Eukaryota</taxon>
        <taxon>Fungi</taxon>
        <taxon>Dikarya</taxon>
        <taxon>Ascomycota</taxon>
        <taxon>Pezizomycotina</taxon>
        <taxon>Sordariomycetes</taxon>
        <taxon>Xylariomycetidae</taxon>
        <taxon>Xylariales</taxon>
        <taxon>Xylariaceae</taxon>
        <taxon>Xylaria</taxon>
    </lineage>
</organism>
<name>A0AAN7U362_9PEZI</name>
<dbReference type="Proteomes" id="UP001305414">
    <property type="component" value="Unassembled WGS sequence"/>
</dbReference>
<proteinExistence type="predicted"/>
<evidence type="ECO:0000313" key="2">
    <source>
        <dbReference type="EMBL" id="KAK5624450.1"/>
    </source>
</evidence>
<dbReference type="AlphaFoldDB" id="A0AAN7U362"/>
<feature type="transmembrane region" description="Helical" evidence="1">
    <location>
        <begin position="15"/>
        <end position="32"/>
    </location>
</feature>
<protein>
    <submittedName>
        <fullName evidence="2">Uncharacterized protein</fullName>
    </submittedName>
</protein>
<reference evidence="2 3" key="1">
    <citation type="submission" date="2023-10" db="EMBL/GenBank/DDBJ databases">
        <title>Draft genome sequence of Xylaria bambusicola isolate GMP-LS, the root and basal stem rot pathogen of sugarcane in Indonesia.</title>
        <authorList>
            <person name="Selvaraj P."/>
            <person name="Muralishankar V."/>
            <person name="Muruganantham S."/>
            <person name="Sp S."/>
            <person name="Haryani S."/>
            <person name="Lau K.J.X."/>
            <person name="Naqvi N.I."/>
        </authorList>
    </citation>
    <scope>NUCLEOTIDE SEQUENCE [LARGE SCALE GENOMIC DNA]</scope>
    <source>
        <strain evidence="2">GMP-LS</strain>
    </source>
</reference>
<keyword evidence="1" id="KW-1133">Transmembrane helix</keyword>